<dbReference type="EMBL" id="FNPI01000018">
    <property type="protein sequence ID" value="SDZ57282.1"/>
    <property type="molecule type" value="Genomic_DNA"/>
</dbReference>
<dbReference type="SMART" id="SM00342">
    <property type="entry name" value="HTH_ARAC"/>
    <property type="match status" value="1"/>
</dbReference>
<evidence type="ECO:0000256" key="3">
    <source>
        <dbReference type="ARBA" id="ARBA00023163"/>
    </source>
</evidence>
<evidence type="ECO:0000256" key="2">
    <source>
        <dbReference type="ARBA" id="ARBA00023125"/>
    </source>
</evidence>
<dbReference type="PANTHER" id="PTHR43280:SF2">
    <property type="entry name" value="HTH-TYPE TRANSCRIPTIONAL REGULATOR EXSA"/>
    <property type="match status" value="1"/>
</dbReference>
<dbReference type="AlphaFoldDB" id="A0A1H3U4J6"/>
<name>A0A1H3U4J6_9BACI</name>
<dbReference type="InterPro" id="IPR018060">
    <property type="entry name" value="HTH_AraC"/>
</dbReference>
<evidence type="ECO:0000259" key="4">
    <source>
        <dbReference type="PROSITE" id="PS01124"/>
    </source>
</evidence>
<feature type="domain" description="HTH araC/xylS-type" evidence="4">
    <location>
        <begin position="293"/>
        <end position="391"/>
    </location>
</feature>
<keyword evidence="3" id="KW-0804">Transcription</keyword>
<proteinExistence type="predicted"/>
<evidence type="ECO:0000256" key="1">
    <source>
        <dbReference type="ARBA" id="ARBA00023015"/>
    </source>
</evidence>
<keyword evidence="2" id="KW-0238">DNA-binding</keyword>
<dbReference type="Gene3D" id="1.10.10.60">
    <property type="entry name" value="Homeodomain-like"/>
    <property type="match status" value="2"/>
</dbReference>
<dbReference type="SUPFAM" id="SSF46689">
    <property type="entry name" value="Homeodomain-like"/>
    <property type="match status" value="2"/>
</dbReference>
<dbReference type="InterPro" id="IPR009057">
    <property type="entry name" value="Homeodomain-like_sf"/>
</dbReference>
<reference evidence="6" key="1">
    <citation type="submission" date="2016-10" db="EMBL/GenBank/DDBJ databases">
        <authorList>
            <person name="Varghese N."/>
            <person name="Submissions S."/>
        </authorList>
    </citation>
    <scope>NUCLEOTIDE SEQUENCE [LARGE SCALE GENOMIC DNA]</scope>
    <source>
        <strain evidence="6">SP</strain>
    </source>
</reference>
<sequence>MEKIKTMLKLLYQSTLIPAYIYHNETLVEMFPDYAGNTPPFTGYLNSLLAADKKVGYLSTSFYGYYGAMKVNQLADTVIIAGPVSQIPYSKDTFRIMKKECLVPKEREQSFDAFFNAIPPMQLQQFIHHLITIHYFINKEEIKFTELFQLTTQTPEINEKQAVNVYEKKENNYFNNSYEVETQMLKNVELGNEAGLLRFINEPFITHEGVLANNSIRQAKNTYIVTITLITRAAIRGGLETEVAFQLSDLYIQQIEKLSTLEAIQTLCQEALFNFTKRVAEVRYSVSKDEDIYRMTQYVYKNTNKSITVNDIAAHFGYSRTYLSHKFKKESGMNLSHFITMCKLEEAKILLKRTNKPISEISNFLCFSSQSHFQTAFKKHCGCTPASFRKKK</sequence>
<dbReference type="GO" id="GO:0043565">
    <property type="term" value="F:sequence-specific DNA binding"/>
    <property type="evidence" value="ECO:0007669"/>
    <property type="project" value="InterPro"/>
</dbReference>
<keyword evidence="6" id="KW-1185">Reference proteome</keyword>
<dbReference type="GO" id="GO:0003700">
    <property type="term" value="F:DNA-binding transcription factor activity"/>
    <property type="evidence" value="ECO:0007669"/>
    <property type="project" value="InterPro"/>
</dbReference>
<organism evidence="5 6">
    <name type="scientific">Evansella caseinilytica</name>
    <dbReference type="NCBI Taxonomy" id="1503961"/>
    <lineage>
        <taxon>Bacteria</taxon>
        <taxon>Bacillati</taxon>
        <taxon>Bacillota</taxon>
        <taxon>Bacilli</taxon>
        <taxon>Bacillales</taxon>
        <taxon>Bacillaceae</taxon>
        <taxon>Evansella</taxon>
    </lineage>
</organism>
<dbReference type="PANTHER" id="PTHR43280">
    <property type="entry name" value="ARAC-FAMILY TRANSCRIPTIONAL REGULATOR"/>
    <property type="match status" value="1"/>
</dbReference>
<evidence type="ECO:0000313" key="5">
    <source>
        <dbReference type="EMBL" id="SDZ57282.1"/>
    </source>
</evidence>
<protein>
    <submittedName>
        <fullName evidence="5">YSIRK-targeted surface antigen transcriptional regulator</fullName>
    </submittedName>
</protein>
<dbReference type="STRING" id="1503961.SAMN05421736_11854"/>
<dbReference type="Pfam" id="PF12833">
    <property type="entry name" value="HTH_18"/>
    <property type="match status" value="1"/>
</dbReference>
<keyword evidence="1" id="KW-0805">Transcription regulation</keyword>
<dbReference type="PROSITE" id="PS01124">
    <property type="entry name" value="HTH_ARAC_FAMILY_2"/>
    <property type="match status" value="1"/>
</dbReference>
<gene>
    <name evidence="5" type="ORF">SAMN05421736_11854</name>
</gene>
<accession>A0A1H3U4J6</accession>
<dbReference type="Proteomes" id="UP000198935">
    <property type="component" value="Unassembled WGS sequence"/>
</dbReference>
<evidence type="ECO:0000313" key="6">
    <source>
        <dbReference type="Proteomes" id="UP000198935"/>
    </source>
</evidence>